<keyword evidence="3" id="KW-0325">Glycoprotein</keyword>
<dbReference type="InterPro" id="IPR024881">
    <property type="entry name" value="Tip"/>
</dbReference>
<evidence type="ECO:0000256" key="3">
    <source>
        <dbReference type="ARBA" id="ARBA00023180"/>
    </source>
</evidence>
<dbReference type="Pfam" id="PF01839">
    <property type="entry name" value="FG-GAP"/>
    <property type="match status" value="1"/>
</dbReference>
<evidence type="ECO:0000259" key="5">
    <source>
        <dbReference type="Pfam" id="PF18962"/>
    </source>
</evidence>
<dbReference type="InterPro" id="IPR028994">
    <property type="entry name" value="Integrin_alpha_N"/>
</dbReference>
<dbReference type="PANTHER" id="PTHR13412">
    <property type="entry name" value="T-CELL IMMUNOMODULATORY PROTEIN HOMOLOG"/>
    <property type="match status" value="1"/>
</dbReference>
<evidence type="ECO:0000256" key="1">
    <source>
        <dbReference type="ARBA" id="ARBA00022729"/>
    </source>
</evidence>
<gene>
    <name evidence="6" type="ORF">HGP29_09960</name>
</gene>
<dbReference type="EMBL" id="JABAIL010000003">
    <property type="protein sequence ID" value="NLR91531.1"/>
    <property type="molecule type" value="Genomic_DNA"/>
</dbReference>
<evidence type="ECO:0000256" key="4">
    <source>
        <dbReference type="SAM" id="MobiDB-lite"/>
    </source>
</evidence>
<feature type="region of interest" description="Disordered" evidence="4">
    <location>
        <begin position="967"/>
        <end position="1029"/>
    </location>
</feature>
<organism evidence="6 7">
    <name type="scientific">Flammeovirga agarivorans</name>
    <dbReference type="NCBI Taxonomy" id="2726742"/>
    <lineage>
        <taxon>Bacteria</taxon>
        <taxon>Pseudomonadati</taxon>
        <taxon>Bacteroidota</taxon>
        <taxon>Cytophagia</taxon>
        <taxon>Cytophagales</taxon>
        <taxon>Flammeovirgaceae</taxon>
        <taxon>Flammeovirga</taxon>
    </lineage>
</organism>
<dbReference type="Gene3D" id="2.130.10.130">
    <property type="entry name" value="Integrin alpha, N-terminal"/>
    <property type="match status" value="5"/>
</dbReference>
<dbReference type="GO" id="GO:0008305">
    <property type="term" value="C:integrin complex"/>
    <property type="evidence" value="ECO:0007669"/>
    <property type="project" value="InterPro"/>
</dbReference>
<dbReference type="InterPro" id="IPR000413">
    <property type="entry name" value="Integrin_alpha"/>
</dbReference>
<keyword evidence="7" id="KW-1185">Reference proteome</keyword>
<accession>A0A7X8XVQ8</accession>
<comment type="caution">
    <text evidence="6">The sequence shown here is derived from an EMBL/GenBank/DDBJ whole genome shotgun (WGS) entry which is preliminary data.</text>
</comment>
<feature type="domain" description="Secretion system C-terminal sorting" evidence="5">
    <location>
        <begin position="1039"/>
        <end position="1101"/>
    </location>
</feature>
<dbReference type="Proteomes" id="UP000585050">
    <property type="component" value="Unassembled WGS sequence"/>
</dbReference>
<proteinExistence type="predicted"/>
<dbReference type="NCBIfam" id="TIGR04183">
    <property type="entry name" value="Por_Secre_tail"/>
    <property type="match status" value="1"/>
</dbReference>
<dbReference type="SMART" id="SM00191">
    <property type="entry name" value="Int_alpha"/>
    <property type="match status" value="6"/>
</dbReference>
<dbReference type="InterPro" id="IPR013519">
    <property type="entry name" value="Int_alpha_beta-p"/>
</dbReference>
<evidence type="ECO:0000313" key="6">
    <source>
        <dbReference type="EMBL" id="NLR91531.1"/>
    </source>
</evidence>
<dbReference type="Pfam" id="PF18962">
    <property type="entry name" value="Por_Secre_tail"/>
    <property type="match status" value="1"/>
</dbReference>
<protein>
    <submittedName>
        <fullName evidence="6">T9SS type A sorting domain-containing protein</fullName>
    </submittedName>
</protein>
<evidence type="ECO:0000313" key="7">
    <source>
        <dbReference type="Proteomes" id="UP000585050"/>
    </source>
</evidence>
<dbReference type="PRINTS" id="PR01185">
    <property type="entry name" value="INTEGRINA"/>
</dbReference>
<name>A0A7X8XVQ8_9BACT</name>
<reference evidence="6 7" key="1">
    <citation type="submission" date="2020-04" db="EMBL/GenBank/DDBJ databases">
        <title>Flammeovirga sp. SR4, a novel species isolated from seawater.</title>
        <authorList>
            <person name="Wang X."/>
        </authorList>
    </citation>
    <scope>NUCLEOTIDE SEQUENCE [LARGE SCALE GENOMIC DNA]</scope>
    <source>
        <strain evidence="6 7">SR4</strain>
    </source>
</reference>
<feature type="compositionally biased region" description="Acidic residues" evidence="4">
    <location>
        <begin position="969"/>
        <end position="1025"/>
    </location>
</feature>
<dbReference type="AlphaFoldDB" id="A0A7X8XVQ8"/>
<dbReference type="Pfam" id="PF13517">
    <property type="entry name" value="FG-GAP_3"/>
    <property type="match status" value="1"/>
</dbReference>
<sequence>MYRTTITPRYLNKLLKKFIRLKASIHLDKIPSYRKHNINRKLELIKKRLQHHKFQFGLSVSLLLFTHSTKSLGQNIFNASTDLNPNSGYNIQGVYYYGRMGRSMDGIGDFNGDGYNDFVMSGLVGDPDIRDTADELSYFIILGSPEKRDQNLQQNELPDDMLFEIKSHISRFYEVYGIGDINGDHKDDIMVRTGRSTYNVIYGKSVDENDQPLELASFTPEDGFVVESNTEISAAGQAGLYNKDELNDMVFATPKHAYILMGNNYFSDTLHLNELNLGVEATRINVNWGTYEWIDGVNTIGDINHDGFDDIGINKFTGSWSSADTLYVIYGKENISESIAYSDVKDENGFKITALTDGFGSKAPSTSSVFESIGDINGDGFNDLAIGRSYYYEYNEHAHIIFGNDSSFNDLLFLDSLDGSDGFDLGTFEGGYYSMFIGGKGDVDGDGIDDIAVSIGNDETYILFGEDKTYTDQINFDDLKSHQKLKIDTEGRHRDDDHDWIELLDVNNDGIDDIIIAKTGIAFQKDDVENGEVNIIYGSPELRPLESQKEKVELSEKIADSGDFNGDGHEDLLLFNRNTAYIVFGDGTSIPSTEISEVNNKLTIKNDIGFSILKAVDLNNDGIDDIIAKDYLTLEVMWGKQNFDTDTINWGDFTQEDGMKITSESAYHLGNTIMPMDDFNGDGINDVAIFDYYREYDSKHSSYILFGSDEAFPQEIAIDHLEAGDGLEFTASGNYWSAKLMTGDFNGDGISDLASGLYPENTLEVVYGKKEGFSEQKMHWNNLFDGVNGFKIDNTAEEGFSMTDFTLSGDINHDGKSDIIMVGGLDWYSERDQKTQVIVYYGTDSTDALVKTDSINGQNGFIIPIDNENINVCSGVDFNGDGVDDFFIGATGNGNQQGSYVIYGDCELPESNSISLSELVVGNRGEYFQSKYNFGDVLFDINADNLIDLQYNNASFLISSASELHDCLESQEEEHQESNDEEDDNTTTEEDNSEEENNNDGQNEEDNDKEEDNNDEEITDPDDDPISASSLDHQNIIFYPNPTTNRLYFSGVYRKDTIRIFDGLGKLITVQSGESPFIDTSNWRKGIYLVAVKNKRYKIVKQ</sequence>
<dbReference type="SUPFAM" id="SSF69318">
    <property type="entry name" value="Integrin alpha N-terminal domain"/>
    <property type="match status" value="4"/>
</dbReference>
<evidence type="ECO:0000256" key="2">
    <source>
        <dbReference type="ARBA" id="ARBA00022737"/>
    </source>
</evidence>
<dbReference type="InterPro" id="IPR026444">
    <property type="entry name" value="Secre_tail"/>
</dbReference>
<dbReference type="RefSeq" id="WP_211093256.1">
    <property type="nucleotide sequence ID" value="NZ_JABAIL010000003.1"/>
</dbReference>
<dbReference type="GO" id="GO:0007155">
    <property type="term" value="P:cell adhesion"/>
    <property type="evidence" value="ECO:0007669"/>
    <property type="project" value="InterPro"/>
</dbReference>
<dbReference type="InterPro" id="IPR013517">
    <property type="entry name" value="FG-GAP"/>
</dbReference>
<keyword evidence="1" id="KW-0732">Signal</keyword>
<dbReference type="PANTHER" id="PTHR13412:SF0">
    <property type="entry name" value="T-CELL IMMUNOMODULATORY PROTEIN"/>
    <property type="match status" value="1"/>
</dbReference>
<keyword evidence="2" id="KW-0677">Repeat</keyword>